<protein>
    <recommendedName>
        <fullName evidence="5">DUF2142 domain-containing protein</fullName>
    </recommendedName>
</protein>
<dbReference type="EMBL" id="SDWS01000001">
    <property type="protein sequence ID" value="RYB96118.1"/>
    <property type="molecule type" value="Genomic_DNA"/>
</dbReference>
<feature type="transmembrane region" description="Helical" evidence="2">
    <location>
        <begin position="229"/>
        <end position="247"/>
    </location>
</feature>
<feature type="region of interest" description="Disordered" evidence="1">
    <location>
        <begin position="1"/>
        <end position="33"/>
    </location>
</feature>
<feature type="transmembrane region" description="Helical" evidence="2">
    <location>
        <begin position="462"/>
        <end position="481"/>
    </location>
</feature>
<evidence type="ECO:0000256" key="1">
    <source>
        <dbReference type="SAM" id="MobiDB-lite"/>
    </source>
</evidence>
<evidence type="ECO:0000313" key="4">
    <source>
        <dbReference type="Proteomes" id="UP000291838"/>
    </source>
</evidence>
<feature type="transmembrane region" description="Helical" evidence="2">
    <location>
        <begin position="488"/>
        <end position="507"/>
    </location>
</feature>
<keyword evidence="2" id="KW-0472">Membrane</keyword>
<keyword evidence="4" id="KW-1185">Reference proteome</keyword>
<evidence type="ECO:0000313" key="3">
    <source>
        <dbReference type="EMBL" id="RYB96118.1"/>
    </source>
</evidence>
<feature type="transmembrane region" description="Helical" evidence="2">
    <location>
        <begin position="253"/>
        <end position="269"/>
    </location>
</feature>
<reference evidence="3 4" key="1">
    <citation type="submission" date="2019-01" db="EMBL/GenBank/DDBJ databases">
        <title>Novel species of Nocardioides.</title>
        <authorList>
            <person name="Liu Q."/>
            <person name="Xin Y.-H."/>
        </authorList>
    </citation>
    <scope>NUCLEOTIDE SEQUENCE [LARGE SCALE GENOMIC DNA]</scope>
    <source>
        <strain evidence="3 4">HLT3-15</strain>
    </source>
</reference>
<feature type="transmembrane region" description="Helical" evidence="2">
    <location>
        <begin position="74"/>
        <end position="93"/>
    </location>
</feature>
<organism evidence="3 4">
    <name type="scientific">Nocardioides glacieisoli</name>
    <dbReference type="NCBI Taxonomy" id="1168730"/>
    <lineage>
        <taxon>Bacteria</taxon>
        <taxon>Bacillati</taxon>
        <taxon>Actinomycetota</taxon>
        <taxon>Actinomycetes</taxon>
        <taxon>Propionibacteriales</taxon>
        <taxon>Nocardioidaceae</taxon>
        <taxon>Nocardioides</taxon>
    </lineage>
</organism>
<name>A0A4Q2S3H8_9ACTN</name>
<accession>A0A4Q2S3H8</accession>
<dbReference type="OrthoDB" id="4824358at2"/>
<sequence length="510" mass="53368">MSTSTRGRDTGFLHTTSDGTVADATERRVAPPPCPRSCPRIVLLALRTRPEWERRGASEGPNMRGRPRGGPAAALPRLLAVAIAALGFVFVALQVNTYTLLSPIDELQHIDYLYRAPGSPAPADRIGQEALHQQDCRGIDAPGFGPPLCRPLSTDLDPLSYQEKGYNTAAANTPVYYTATRGVAEAIKALTPADDLVTAGRLTGGLWFALGLALTFLTGRRRGVPAAPMAAVTLLLASTPALIFPSATITPDASGLVAGAALVLAMTWWEERPSTVRALLLVVVGIVVAFAKMTNLVVVAAVVLYLLLRPTGDDERDDEPGHPSLRARWTTAVTVGLASVVAAGAWLAYVGTRPQIPAADLPDMASKYQLTYFPWTGLVESSLSLLQPLSSSWAVVGSVPFLNFATAVVAMVLLAGTLAAALFTGAPPLEVALARSVVAAAVVGALLLVTAGYLFSSTYFPIPVRYGIALVAPMAIVTASMIRSRSSVVLVGSAALLALAATAFRLGTLA</sequence>
<evidence type="ECO:0008006" key="5">
    <source>
        <dbReference type="Google" id="ProtNLM"/>
    </source>
</evidence>
<feature type="transmembrane region" description="Helical" evidence="2">
    <location>
        <begin position="327"/>
        <end position="349"/>
    </location>
</feature>
<keyword evidence="2" id="KW-0812">Transmembrane</keyword>
<proteinExistence type="predicted"/>
<feature type="transmembrane region" description="Helical" evidence="2">
    <location>
        <begin position="437"/>
        <end position="456"/>
    </location>
</feature>
<feature type="transmembrane region" description="Helical" evidence="2">
    <location>
        <begin position="401"/>
        <end position="425"/>
    </location>
</feature>
<feature type="transmembrane region" description="Helical" evidence="2">
    <location>
        <begin position="199"/>
        <end position="217"/>
    </location>
</feature>
<comment type="caution">
    <text evidence="3">The sequence shown here is derived from an EMBL/GenBank/DDBJ whole genome shotgun (WGS) entry which is preliminary data.</text>
</comment>
<feature type="transmembrane region" description="Helical" evidence="2">
    <location>
        <begin position="278"/>
        <end position="307"/>
    </location>
</feature>
<dbReference type="Proteomes" id="UP000291838">
    <property type="component" value="Unassembled WGS sequence"/>
</dbReference>
<dbReference type="AlphaFoldDB" id="A0A4Q2S3H8"/>
<gene>
    <name evidence="3" type="ORF">EUA06_00575</name>
</gene>
<keyword evidence="2" id="KW-1133">Transmembrane helix</keyword>
<feature type="compositionally biased region" description="Basic and acidic residues" evidence="1">
    <location>
        <begin position="1"/>
        <end position="11"/>
    </location>
</feature>
<evidence type="ECO:0000256" key="2">
    <source>
        <dbReference type="SAM" id="Phobius"/>
    </source>
</evidence>